<sequence>MCAEPGKSPDFNHHKLCMFLMKLCSAQLLFILFLLPLACADLDSDKQALLAFAADVPHGPKLDWSNATFICTSWRGITCSSDGTHVLIVRLPAVGLTGPIPSNTLGELDALRVLSLRLNRLNGTLPSDLLSLPSLRSLFLQHNNFSGNIPAFFPRRLHILDLSFNSFTGNIPATIQYLTRLTGLYLQNNSLSGPIPNVTFLKLKHLDMSYNNLNGSIPSSLEVFAYSSFTGNPFLCGLPEKSCSLHSSPPPSSKRKFPLWAIIDIAVAGGVVVLVLVLVGLLVFCCYVKKKSSDGSRLRSGESFTGGRFGIRPYQPC</sequence>
<dbReference type="EMBL" id="CM042053">
    <property type="protein sequence ID" value="KAI3716117.1"/>
    <property type="molecule type" value="Genomic_DNA"/>
</dbReference>
<organism evidence="1 2">
    <name type="scientific">Arctium lappa</name>
    <name type="common">Greater burdock</name>
    <name type="synonym">Lappa major</name>
    <dbReference type="NCBI Taxonomy" id="4217"/>
    <lineage>
        <taxon>Eukaryota</taxon>
        <taxon>Viridiplantae</taxon>
        <taxon>Streptophyta</taxon>
        <taxon>Embryophyta</taxon>
        <taxon>Tracheophyta</taxon>
        <taxon>Spermatophyta</taxon>
        <taxon>Magnoliopsida</taxon>
        <taxon>eudicotyledons</taxon>
        <taxon>Gunneridae</taxon>
        <taxon>Pentapetalae</taxon>
        <taxon>asterids</taxon>
        <taxon>campanulids</taxon>
        <taxon>Asterales</taxon>
        <taxon>Asteraceae</taxon>
        <taxon>Carduoideae</taxon>
        <taxon>Cardueae</taxon>
        <taxon>Arctiinae</taxon>
        <taxon>Arctium</taxon>
    </lineage>
</organism>
<protein>
    <submittedName>
        <fullName evidence="1">Uncharacterized protein</fullName>
    </submittedName>
</protein>
<reference evidence="1 2" key="2">
    <citation type="journal article" date="2022" name="Mol. Ecol. Resour.">
        <title>The genomes of chicory, endive, great burdock and yacon provide insights into Asteraceae paleo-polyploidization history and plant inulin production.</title>
        <authorList>
            <person name="Fan W."/>
            <person name="Wang S."/>
            <person name="Wang H."/>
            <person name="Wang A."/>
            <person name="Jiang F."/>
            <person name="Liu H."/>
            <person name="Zhao H."/>
            <person name="Xu D."/>
            <person name="Zhang Y."/>
        </authorList>
    </citation>
    <scope>NUCLEOTIDE SEQUENCE [LARGE SCALE GENOMIC DNA]</scope>
    <source>
        <strain evidence="2">cv. Niubang</strain>
    </source>
</reference>
<reference evidence="2" key="1">
    <citation type="journal article" date="2022" name="Mol. Ecol. Resour.">
        <title>The genomes of chicory, endive, great burdock and yacon provide insights into Asteraceae palaeo-polyploidization history and plant inulin production.</title>
        <authorList>
            <person name="Fan W."/>
            <person name="Wang S."/>
            <person name="Wang H."/>
            <person name="Wang A."/>
            <person name="Jiang F."/>
            <person name="Liu H."/>
            <person name="Zhao H."/>
            <person name="Xu D."/>
            <person name="Zhang Y."/>
        </authorList>
    </citation>
    <scope>NUCLEOTIDE SEQUENCE [LARGE SCALE GENOMIC DNA]</scope>
    <source>
        <strain evidence="2">cv. Niubang</strain>
    </source>
</reference>
<evidence type="ECO:0000313" key="2">
    <source>
        <dbReference type="Proteomes" id="UP001055879"/>
    </source>
</evidence>
<comment type="caution">
    <text evidence="1">The sequence shown here is derived from an EMBL/GenBank/DDBJ whole genome shotgun (WGS) entry which is preliminary data.</text>
</comment>
<accession>A0ACB9B120</accession>
<gene>
    <name evidence="1" type="ORF">L6452_23215</name>
</gene>
<proteinExistence type="predicted"/>
<name>A0ACB9B120_ARCLA</name>
<dbReference type="Proteomes" id="UP001055879">
    <property type="component" value="Linkage Group LG07"/>
</dbReference>
<evidence type="ECO:0000313" key="1">
    <source>
        <dbReference type="EMBL" id="KAI3716117.1"/>
    </source>
</evidence>
<keyword evidence="2" id="KW-1185">Reference proteome</keyword>